<organism evidence="2 3">
    <name type="scientific">Trifolium pratense</name>
    <name type="common">Red clover</name>
    <dbReference type="NCBI Taxonomy" id="57577"/>
    <lineage>
        <taxon>Eukaryota</taxon>
        <taxon>Viridiplantae</taxon>
        <taxon>Streptophyta</taxon>
        <taxon>Embryophyta</taxon>
        <taxon>Tracheophyta</taxon>
        <taxon>Spermatophyta</taxon>
        <taxon>Magnoliopsida</taxon>
        <taxon>eudicotyledons</taxon>
        <taxon>Gunneridae</taxon>
        <taxon>Pentapetalae</taxon>
        <taxon>rosids</taxon>
        <taxon>fabids</taxon>
        <taxon>Fabales</taxon>
        <taxon>Fabaceae</taxon>
        <taxon>Papilionoideae</taxon>
        <taxon>50 kb inversion clade</taxon>
        <taxon>NPAAA clade</taxon>
        <taxon>Hologalegina</taxon>
        <taxon>IRL clade</taxon>
        <taxon>Trifolieae</taxon>
        <taxon>Trifolium</taxon>
    </lineage>
</organism>
<reference evidence="2 3" key="1">
    <citation type="journal article" date="2014" name="Am. J. Bot.">
        <title>Genome assembly and annotation for red clover (Trifolium pratense; Fabaceae).</title>
        <authorList>
            <person name="Istvanek J."/>
            <person name="Jaros M."/>
            <person name="Krenek A."/>
            <person name="Repkova J."/>
        </authorList>
    </citation>
    <scope>NUCLEOTIDE SEQUENCE [LARGE SCALE GENOMIC DNA]</scope>
    <source>
        <strain evidence="3">cv. Tatra</strain>
        <tissue evidence="2">Young leaves</tissue>
    </source>
</reference>
<name>A0A2K3KJT3_TRIPR</name>
<dbReference type="EMBL" id="ASHM01195241">
    <property type="protein sequence ID" value="PNX66550.1"/>
    <property type="molecule type" value="Genomic_DNA"/>
</dbReference>
<sequence length="72" mass="7579">MAASRPMMQASYSAMLFVHSKHNLAARGLYPPLGDIKTAPTPCPMALEAPSKTSFQRAPGSGPSSSPITFSK</sequence>
<dbReference type="AlphaFoldDB" id="A0A2K3KJT3"/>
<feature type="non-terminal residue" evidence="2">
    <location>
        <position position="72"/>
    </location>
</feature>
<reference evidence="2 3" key="2">
    <citation type="journal article" date="2017" name="Front. Plant Sci.">
        <title>Gene Classification and Mining of Molecular Markers Useful in Red Clover (Trifolium pratense) Breeding.</title>
        <authorList>
            <person name="Istvanek J."/>
            <person name="Dluhosova J."/>
            <person name="Dluhos P."/>
            <person name="Patkova L."/>
            <person name="Nedelnik J."/>
            <person name="Repkova J."/>
        </authorList>
    </citation>
    <scope>NUCLEOTIDE SEQUENCE [LARGE SCALE GENOMIC DNA]</scope>
    <source>
        <strain evidence="3">cv. Tatra</strain>
        <tissue evidence="2">Young leaves</tissue>
    </source>
</reference>
<gene>
    <name evidence="2" type="ORF">L195_g063104</name>
</gene>
<protein>
    <submittedName>
        <fullName evidence="2">Uncharacterized protein</fullName>
    </submittedName>
</protein>
<evidence type="ECO:0000313" key="2">
    <source>
        <dbReference type="EMBL" id="PNX66550.1"/>
    </source>
</evidence>
<accession>A0A2K3KJT3</accession>
<evidence type="ECO:0000313" key="3">
    <source>
        <dbReference type="Proteomes" id="UP000236291"/>
    </source>
</evidence>
<feature type="region of interest" description="Disordered" evidence="1">
    <location>
        <begin position="40"/>
        <end position="72"/>
    </location>
</feature>
<evidence type="ECO:0000256" key="1">
    <source>
        <dbReference type="SAM" id="MobiDB-lite"/>
    </source>
</evidence>
<proteinExistence type="predicted"/>
<feature type="compositionally biased region" description="Polar residues" evidence="1">
    <location>
        <begin position="51"/>
        <end position="72"/>
    </location>
</feature>
<dbReference type="Proteomes" id="UP000236291">
    <property type="component" value="Unassembled WGS sequence"/>
</dbReference>
<comment type="caution">
    <text evidence="2">The sequence shown here is derived from an EMBL/GenBank/DDBJ whole genome shotgun (WGS) entry which is preliminary data.</text>
</comment>